<feature type="transmembrane region" description="Helical" evidence="6">
    <location>
        <begin position="79"/>
        <end position="102"/>
    </location>
</feature>
<dbReference type="CDD" id="cd17324">
    <property type="entry name" value="MFS_NepI_like"/>
    <property type="match status" value="1"/>
</dbReference>
<dbReference type="EMBL" id="VFPQ01000001">
    <property type="protein sequence ID" value="TQM77652.1"/>
    <property type="molecule type" value="Genomic_DNA"/>
</dbReference>
<feature type="transmembrane region" description="Helical" evidence="6">
    <location>
        <begin position="360"/>
        <end position="379"/>
    </location>
</feature>
<feature type="transmembrane region" description="Helical" evidence="6">
    <location>
        <begin position="141"/>
        <end position="159"/>
    </location>
</feature>
<evidence type="ECO:0000256" key="4">
    <source>
        <dbReference type="ARBA" id="ARBA00022989"/>
    </source>
</evidence>
<dbReference type="GO" id="GO:0022857">
    <property type="term" value="F:transmembrane transporter activity"/>
    <property type="evidence" value="ECO:0007669"/>
    <property type="project" value="InterPro"/>
</dbReference>
<gene>
    <name evidence="8" type="ORF">FHX40_4423</name>
</gene>
<feature type="domain" description="Major facilitator superfamily (MFS) profile" evidence="7">
    <location>
        <begin position="13"/>
        <end position="384"/>
    </location>
</feature>
<evidence type="ECO:0000256" key="6">
    <source>
        <dbReference type="SAM" id="Phobius"/>
    </source>
</evidence>
<dbReference type="RefSeq" id="WP_142261349.1">
    <property type="nucleotide sequence ID" value="NZ_BMPV01000002.1"/>
</dbReference>
<organism evidence="8 9">
    <name type="scientific">Thermopolyspora flexuosa</name>
    <dbReference type="NCBI Taxonomy" id="103836"/>
    <lineage>
        <taxon>Bacteria</taxon>
        <taxon>Bacillati</taxon>
        <taxon>Actinomycetota</taxon>
        <taxon>Actinomycetes</taxon>
        <taxon>Streptosporangiales</taxon>
        <taxon>Streptosporangiaceae</taxon>
        <taxon>Thermopolyspora</taxon>
    </lineage>
</organism>
<keyword evidence="2" id="KW-1003">Cell membrane</keyword>
<evidence type="ECO:0000256" key="3">
    <source>
        <dbReference type="ARBA" id="ARBA00022692"/>
    </source>
</evidence>
<keyword evidence="3 6" id="KW-0812">Transmembrane</keyword>
<accession>A0A543J4A8</accession>
<dbReference type="SUPFAM" id="SSF103473">
    <property type="entry name" value="MFS general substrate transporter"/>
    <property type="match status" value="1"/>
</dbReference>
<feature type="transmembrane region" description="Helical" evidence="6">
    <location>
        <begin position="297"/>
        <end position="316"/>
    </location>
</feature>
<feature type="transmembrane region" description="Helical" evidence="6">
    <location>
        <begin position="208"/>
        <end position="230"/>
    </location>
</feature>
<comment type="subcellular location">
    <subcellularLocation>
        <location evidence="1">Cell membrane</location>
        <topology evidence="1">Multi-pass membrane protein</topology>
    </subcellularLocation>
</comment>
<feature type="transmembrane region" description="Helical" evidence="6">
    <location>
        <begin position="12"/>
        <end position="37"/>
    </location>
</feature>
<dbReference type="Gene3D" id="1.20.1250.20">
    <property type="entry name" value="MFS general substrate transporter like domains"/>
    <property type="match status" value="1"/>
</dbReference>
<dbReference type="Proteomes" id="UP000319213">
    <property type="component" value="Unassembled WGS sequence"/>
</dbReference>
<keyword evidence="4 6" id="KW-1133">Transmembrane helix</keyword>
<feature type="transmembrane region" description="Helical" evidence="6">
    <location>
        <begin position="271"/>
        <end position="291"/>
    </location>
</feature>
<dbReference type="InterPro" id="IPR036259">
    <property type="entry name" value="MFS_trans_sf"/>
</dbReference>
<comment type="caution">
    <text evidence="8">The sequence shown here is derived from an EMBL/GenBank/DDBJ whole genome shotgun (WGS) entry which is preliminary data.</text>
</comment>
<sequence>MDDLVSPRRAAAALVALAVGAFCLVTAELLPIGLLTLIAADLGRSESEAGLLVTGYAVVVVVASVPLTRLTYRLPRRALLGGTLGVFVAGTLLSAVATGYAVLLSARLLTALAHALFWSIAGPTVAGLFPAEVRGRAVSQMAIGSALAPVIGVPAAVWLGQQATWRVPFAVVAAVGLVTGIAMVAALPGRAHRGTGTLQGSTPDARRYVLLLVTTMIAVTGSLAALTYVTPYLLRVSGFPEAALGPVLLVNGIAGVVATFAISAVVDRRPWLSLVAPLAVGAAGWLALYAFGAVRPLAVVALAVAALGFNALPPALGSRVVRIAPGSVDIASAGCSAVFNVGIASGSFLGGLLLSGVGVHVLPLFAAALTAVALAVMLAEPRLARRTGPAMSPTCEAAPAYRTD</sequence>
<dbReference type="OrthoDB" id="4335859at2"/>
<feature type="transmembrane region" description="Helical" evidence="6">
    <location>
        <begin position="328"/>
        <end position="354"/>
    </location>
</feature>
<dbReference type="PANTHER" id="PTHR43124:SF3">
    <property type="entry name" value="CHLORAMPHENICOL EFFLUX PUMP RV0191"/>
    <property type="match status" value="1"/>
</dbReference>
<evidence type="ECO:0000256" key="2">
    <source>
        <dbReference type="ARBA" id="ARBA00022475"/>
    </source>
</evidence>
<evidence type="ECO:0000313" key="9">
    <source>
        <dbReference type="Proteomes" id="UP000319213"/>
    </source>
</evidence>
<evidence type="ECO:0000256" key="5">
    <source>
        <dbReference type="ARBA" id="ARBA00023136"/>
    </source>
</evidence>
<dbReference type="GO" id="GO:0005886">
    <property type="term" value="C:plasma membrane"/>
    <property type="evidence" value="ECO:0007669"/>
    <property type="project" value="UniProtKB-SubCell"/>
</dbReference>
<dbReference type="InterPro" id="IPR020846">
    <property type="entry name" value="MFS_dom"/>
</dbReference>
<evidence type="ECO:0000313" key="8">
    <source>
        <dbReference type="EMBL" id="TQM77652.1"/>
    </source>
</evidence>
<name>A0A543J4A8_9ACTN</name>
<protein>
    <submittedName>
        <fullName evidence="8">DHA1 family L-arabinose/isopropyl-beta-D-thiogalactopyranoside export protein-like MFS transporter/DHA1 family inner membrane transport protein</fullName>
    </submittedName>
</protein>
<dbReference type="AlphaFoldDB" id="A0A543J4A8"/>
<reference evidence="8 9" key="1">
    <citation type="submission" date="2019-06" db="EMBL/GenBank/DDBJ databases">
        <title>Sequencing the genomes of 1000 actinobacteria strains.</title>
        <authorList>
            <person name="Klenk H.-P."/>
        </authorList>
    </citation>
    <scope>NUCLEOTIDE SEQUENCE [LARGE SCALE GENOMIC DNA]</scope>
    <source>
        <strain evidence="8 9">DSM 43186</strain>
    </source>
</reference>
<dbReference type="PANTHER" id="PTHR43124">
    <property type="entry name" value="PURINE EFFLUX PUMP PBUE"/>
    <property type="match status" value="1"/>
</dbReference>
<evidence type="ECO:0000259" key="7">
    <source>
        <dbReference type="PROSITE" id="PS50850"/>
    </source>
</evidence>
<dbReference type="Pfam" id="PF07690">
    <property type="entry name" value="MFS_1"/>
    <property type="match status" value="1"/>
</dbReference>
<dbReference type="PROSITE" id="PS50850">
    <property type="entry name" value="MFS"/>
    <property type="match status" value="1"/>
</dbReference>
<dbReference type="InterPro" id="IPR050189">
    <property type="entry name" value="MFS_Efflux_Transporters"/>
</dbReference>
<proteinExistence type="predicted"/>
<keyword evidence="5 6" id="KW-0472">Membrane</keyword>
<keyword evidence="9" id="KW-1185">Reference proteome</keyword>
<feature type="transmembrane region" description="Helical" evidence="6">
    <location>
        <begin position="108"/>
        <end position="129"/>
    </location>
</feature>
<evidence type="ECO:0000256" key="1">
    <source>
        <dbReference type="ARBA" id="ARBA00004651"/>
    </source>
</evidence>
<dbReference type="InterPro" id="IPR011701">
    <property type="entry name" value="MFS"/>
</dbReference>
<feature type="transmembrane region" description="Helical" evidence="6">
    <location>
        <begin position="49"/>
        <end position="67"/>
    </location>
</feature>
<feature type="transmembrane region" description="Helical" evidence="6">
    <location>
        <begin position="242"/>
        <end position="264"/>
    </location>
</feature>
<feature type="transmembrane region" description="Helical" evidence="6">
    <location>
        <begin position="165"/>
        <end position="187"/>
    </location>
</feature>